<dbReference type="OrthoDB" id="5357734at2759"/>
<protein>
    <submittedName>
        <fullName evidence="3">Uncharacterized protein</fullName>
    </submittedName>
</protein>
<proteinExistence type="predicted"/>
<evidence type="ECO:0000256" key="2">
    <source>
        <dbReference type="SAM" id="Phobius"/>
    </source>
</evidence>
<gene>
    <name evidence="3" type="ORF">BS50DRAFT_635027</name>
</gene>
<dbReference type="InterPro" id="IPR021514">
    <property type="entry name" value="DUF3176"/>
</dbReference>
<keyword evidence="2" id="KW-0472">Membrane</keyword>
<feature type="region of interest" description="Disordered" evidence="1">
    <location>
        <begin position="105"/>
        <end position="136"/>
    </location>
</feature>
<feature type="transmembrane region" description="Helical" evidence="2">
    <location>
        <begin position="637"/>
        <end position="657"/>
    </location>
</feature>
<accession>A0A2T2NK88</accession>
<feature type="compositionally biased region" description="Polar residues" evidence="1">
    <location>
        <begin position="105"/>
        <end position="114"/>
    </location>
</feature>
<dbReference type="EMBL" id="KZ678136">
    <property type="protein sequence ID" value="PSN65810.1"/>
    <property type="molecule type" value="Genomic_DNA"/>
</dbReference>
<reference evidence="3 4" key="1">
    <citation type="journal article" date="2018" name="Front. Microbiol.">
        <title>Genome-Wide Analysis of Corynespora cassiicola Leaf Fall Disease Putative Effectors.</title>
        <authorList>
            <person name="Lopez D."/>
            <person name="Ribeiro S."/>
            <person name="Label P."/>
            <person name="Fumanal B."/>
            <person name="Venisse J.S."/>
            <person name="Kohler A."/>
            <person name="de Oliveira R.R."/>
            <person name="Labutti K."/>
            <person name="Lipzen A."/>
            <person name="Lail K."/>
            <person name="Bauer D."/>
            <person name="Ohm R.A."/>
            <person name="Barry K.W."/>
            <person name="Spatafora J."/>
            <person name="Grigoriev I.V."/>
            <person name="Martin F.M."/>
            <person name="Pujade-Renaud V."/>
        </authorList>
    </citation>
    <scope>NUCLEOTIDE SEQUENCE [LARGE SCALE GENOMIC DNA]</scope>
    <source>
        <strain evidence="3 4">Philippines</strain>
    </source>
</reference>
<evidence type="ECO:0000256" key="1">
    <source>
        <dbReference type="SAM" id="MobiDB-lite"/>
    </source>
</evidence>
<sequence length="738" mass="80873">MEYGSVYRRASRNADEDAASILEAQSALGVAPQYQPYQPVYHRGSSEATDVNRNSLSVSPVALQQSLPPPAPPLEDRSTEMGPSIYESRAILDAPYQEPVAYENSTQFRSNSSEAPKPEGQETVIAAPDGNPPRETRRYFRHPRHIPEPWKAGVWARFPWWGIGALFAIVLLTGASAGILLASDGMSLDSWRVGEDNATPNVYLAVFEMVMNFLVLFALADGVVIRFWRQLLHGSTLSSIHDTYDSARLWPAVKRIARLRFNTVAVACVFAALSFTRGPLLQRASTVKEDGITDTSGEVQLRIAPFPIPEYFETEEIDPRKQSGVTPEFSAAVRATSSGNALRYEQPAECGDSCIGTVKGFAFEPECSQSTRAFDLSSLPDDCRSCKTAACEVECKVLLETDLNVEFFSVGFRQEKDVLTVSTAFKEQGSCSGVVRLNTCAFSQVTADYPIIMVNGTIDRCAGERNARIYDEPVPYDPLLMEKYWPLAFESLFPPVSVNVTPASDFSQLQYTKCVNEIVNETTIITNSSSTTSCSNGTTSQPNLLARDPSVLYTTPSRGPSDTDALCDLTWRDPMPEIIDKMQSLGFRITIDMAASNGSVFTPTYTGAALEALRLPWNQTISITGYRTQALYRTNPILVGLGVLVSIVGVAAIVPLYSGFWELGRRVSLNPLEVARAFGAPLMEGLDGNATPEMVAVDRGGMAVRYGALERYGEGKMLRVEESARANVRTPWQGEVFA</sequence>
<dbReference type="AlphaFoldDB" id="A0A2T2NK88"/>
<feature type="transmembrane region" description="Helical" evidence="2">
    <location>
        <begin position="160"/>
        <end position="182"/>
    </location>
</feature>
<keyword evidence="4" id="KW-1185">Reference proteome</keyword>
<dbReference type="Proteomes" id="UP000240883">
    <property type="component" value="Unassembled WGS sequence"/>
</dbReference>
<feature type="transmembrane region" description="Helical" evidence="2">
    <location>
        <begin position="202"/>
        <end position="228"/>
    </location>
</feature>
<dbReference type="Pfam" id="PF11374">
    <property type="entry name" value="DUF3176"/>
    <property type="match status" value="1"/>
</dbReference>
<keyword evidence="2" id="KW-1133">Transmembrane helix</keyword>
<name>A0A2T2NK88_CORCC</name>
<organism evidence="3 4">
    <name type="scientific">Corynespora cassiicola Philippines</name>
    <dbReference type="NCBI Taxonomy" id="1448308"/>
    <lineage>
        <taxon>Eukaryota</taxon>
        <taxon>Fungi</taxon>
        <taxon>Dikarya</taxon>
        <taxon>Ascomycota</taxon>
        <taxon>Pezizomycotina</taxon>
        <taxon>Dothideomycetes</taxon>
        <taxon>Pleosporomycetidae</taxon>
        <taxon>Pleosporales</taxon>
        <taxon>Corynesporascaceae</taxon>
        <taxon>Corynespora</taxon>
    </lineage>
</organism>
<dbReference type="PANTHER" id="PTHR37576">
    <property type="entry name" value="DEFECT AT LOW TEMPERATURE PROTEIN 1"/>
    <property type="match status" value="1"/>
</dbReference>
<dbReference type="STRING" id="1448308.A0A2T2NK88"/>
<evidence type="ECO:0000313" key="3">
    <source>
        <dbReference type="EMBL" id="PSN65810.1"/>
    </source>
</evidence>
<evidence type="ECO:0000313" key="4">
    <source>
        <dbReference type="Proteomes" id="UP000240883"/>
    </source>
</evidence>
<keyword evidence="2" id="KW-0812">Transmembrane</keyword>
<dbReference type="PANTHER" id="PTHR37576:SF2">
    <property type="entry name" value="DEFECT AT LOW TEMPERATURE PROTEIN 1"/>
    <property type="match status" value="1"/>
</dbReference>